<feature type="binding site" evidence="6">
    <location>
        <position position="84"/>
    </location>
    <ligand>
        <name>ATP</name>
        <dbReference type="ChEBI" id="CHEBI:30616"/>
    </ligand>
</feature>
<dbReference type="PROSITE" id="PS00108">
    <property type="entry name" value="PROTEIN_KINASE_ST"/>
    <property type="match status" value="1"/>
</dbReference>
<dbReference type="SUPFAM" id="SSF56112">
    <property type="entry name" value="Protein kinase-like (PK-like)"/>
    <property type="match status" value="1"/>
</dbReference>
<keyword evidence="1 7" id="KW-0723">Serine/threonine-protein kinase</keyword>
<dbReference type="Gene3D" id="1.10.510.10">
    <property type="entry name" value="Transferase(Phosphotransferase) domain 1"/>
    <property type="match status" value="1"/>
</dbReference>
<evidence type="ECO:0000256" key="3">
    <source>
        <dbReference type="ARBA" id="ARBA00022741"/>
    </source>
</evidence>
<evidence type="ECO:0000313" key="9">
    <source>
        <dbReference type="EMBL" id="PXF46159.1"/>
    </source>
</evidence>
<dbReference type="GO" id="GO:0005524">
    <property type="term" value="F:ATP binding"/>
    <property type="evidence" value="ECO:0007669"/>
    <property type="project" value="UniProtKB-UniRule"/>
</dbReference>
<evidence type="ECO:0000256" key="2">
    <source>
        <dbReference type="ARBA" id="ARBA00022679"/>
    </source>
</evidence>
<evidence type="ECO:0000256" key="4">
    <source>
        <dbReference type="ARBA" id="ARBA00022777"/>
    </source>
</evidence>
<gene>
    <name evidence="9" type="ORF">BWQ96_04036</name>
</gene>
<dbReference type="OrthoDB" id="192887at2759"/>
<dbReference type="FunFam" id="3.30.200.20:FF:000046">
    <property type="entry name" value="Mitogen-activated protein kinase"/>
    <property type="match status" value="1"/>
</dbReference>
<dbReference type="Gene3D" id="3.30.200.20">
    <property type="entry name" value="Phosphorylase Kinase, domain 1"/>
    <property type="match status" value="1"/>
</dbReference>
<accession>A0A2V3IVP3</accession>
<dbReference type="InterPro" id="IPR017441">
    <property type="entry name" value="Protein_kinase_ATP_BS"/>
</dbReference>
<name>A0A2V3IVP3_9FLOR</name>
<dbReference type="SMART" id="SM00220">
    <property type="entry name" value="S_TKc"/>
    <property type="match status" value="1"/>
</dbReference>
<keyword evidence="4 9" id="KW-0418">Kinase</keyword>
<evidence type="ECO:0000259" key="8">
    <source>
        <dbReference type="PROSITE" id="PS50011"/>
    </source>
</evidence>
<dbReference type="AlphaFoldDB" id="A0A2V3IVP3"/>
<feature type="domain" description="Protein kinase" evidence="8">
    <location>
        <begin position="55"/>
        <end position="346"/>
    </location>
</feature>
<reference evidence="9 10" key="1">
    <citation type="journal article" date="2018" name="Mol. Biol. Evol.">
        <title>Analysis of the draft genome of the red seaweed Gracilariopsis chorda provides insights into genome size evolution in Rhodophyta.</title>
        <authorList>
            <person name="Lee J."/>
            <person name="Yang E.C."/>
            <person name="Graf L."/>
            <person name="Yang J.H."/>
            <person name="Qiu H."/>
            <person name="Zel Zion U."/>
            <person name="Chan C.X."/>
            <person name="Stephens T.G."/>
            <person name="Weber A.P.M."/>
            <person name="Boo G.H."/>
            <person name="Boo S.M."/>
            <person name="Kim K.M."/>
            <person name="Shin Y."/>
            <person name="Jung M."/>
            <person name="Lee S.J."/>
            <person name="Yim H.S."/>
            <person name="Lee J.H."/>
            <person name="Bhattacharya D."/>
            <person name="Yoon H.S."/>
        </authorList>
    </citation>
    <scope>NUCLEOTIDE SEQUENCE [LARGE SCALE GENOMIC DNA]</scope>
    <source>
        <strain evidence="9 10">SKKU-2015</strain>
        <tissue evidence="9">Whole body</tissue>
    </source>
</reference>
<dbReference type="STRING" id="448386.A0A2V3IVP3"/>
<keyword evidence="3 6" id="KW-0547">Nucleotide-binding</keyword>
<evidence type="ECO:0000313" key="10">
    <source>
        <dbReference type="Proteomes" id="UP000247409"/>
    </source>
</evidence>
<evidence type="ECO:0000256" key="7">
    <source>
        <dbReference type="RuleBase" id="RU000304"/>
    </source>
</evidence>
<evidence type="ECO:0000256" key="5">
    <source>
        <dbReference type="ARBA" id="ARBA00022840"/>
    </source>
</evidence>
<dbReference type="InterPro" id="IPR000719">
    <property type="entry name" value="Prot_kinase_dom"/>
</dbReference>
<dbReference type="InterPro" id="IPR011009">
    <property type="entry name" value="Kinase-like_dom_sf"/>
</dbReference>
<protein>
    <submittedName>
        <fullName evidence="9">Extracellular signal-regulated kinase 1</fullName>
    </submittedName>
</protein>
<dbReference type="PROSITE" id="PS50011">
    <property type="entry name" value="PROTEIN_KINASE_DOM"/>
    <property type="match status" value="1"/>
</dbReference>
<keyword evidence="10" id="KW-1185">Reference proteome</keyword>
<dbReference type="EMBL" id="NBIV01000043">
    <property type="protein sequence ID" value="PXF46159.1"/>
    <property type="molecule type" value="Genomic_DNA"/>
</dbReference>
<dbReference type="PROSITE" id="PS00107">
    <property type="entry name" value="PROTEIN_KINASE_ATP"/>
    <property type="match status" value="1"/>
</dbReference>
<comment type="similarity">
    <text evidence="7">Belongs to the protein kinase superfamily.</text>
</comment>
<proteinExistence type="inferred from homology"/>
<dbReference type="InterPro" id="IPR008271">
    <property type="entry name" value="Ser/Thr_kinase_AS"/>
</dbReference>
<dbReference type="GO" id="GO:0004674">
    <property type="term" value="F:protein serine/threonine kinase activity"/>
    <property type="evidence" value="ECO:0007669"/>
    <property type="project" value="UniProtKB-KW"/>
</dbReference>
<evidence type="ECO:0000256" key="1">
    <source>
        <dbReference type="ARBA" id="ARBA00022527"/>
    </source>
</evidence>
<evidence type="ECO:0000256" key="6">
    <source>
        <dbReference type="PROSITE-ProRule" id="PRU10141"/>
    </source>
</evidence>
<dbReference type="FunFam" id="1.10.510.10:FF:000040">
    <property type="entry name" value="Mitogen-activated protein kinase"/>
    <property type="match status" value="1"/>
</dbReference>
<dbReference type="Pfam" id="PF00069">
    <property type="entry name" value="Pkinase"/>
    <property type="match status" value="1"/>
</dbReference>
<sequence>MEHNDPHQSSVHQQTQPHITNEIQQAAPHPSAPGAAISLRLYVIGGFRFECPLRYTVQRLVGRGAYGMVCAAFDHVNQQQVAIKRINGVTQEETDCRRTLREMLLLRHFTHEHIVSLKDVYIPAVNMHNFQEVYFVTDLMEFDLHQLISSNQPISADHTRYLTYQLLNGLKYIHSAGVLHRDLKPSNILLTQECQLKICDLGLARDAPRTPYTQNRMTSYVATRWYRAPEIMFGAPYTSAVDVWSVGCIVAEILLRRPIFPGRTYEEQLVKVAQTLGPPPPDLLNSLAPPAARKFAQSRLSHFPKRDVSNLFPYAPQALCDLLARMFEYDPSKRITVVEALTHPYLVALHDVADEPICETRFQCNLDREALNNMKQRIWNEAEMYRIQREAEDKAVRSAQQATPQG</sequence>
<dbReference type="InterPro" id="IPR050117">
    <property type="entry name" value="MAPK"/>
</dbReference>
<keyword evidence="2" id="KW-0808">Transferase</keyword>
<dbReference type="PANTHER" id="PTHR24055">
    <property type="entry name" value="MITOGEN-ACTIVATED PROTEIN KINASE"/>
    <property type="match status" value="1"/>
</dbReference>
<comment type="caution">
    <text evidence="9">The sequence shown here is derived from an EMBL/GenBank/DDBJ whole genome shotgun (WGS) entry which is preliminary data.</text>
</comment>
<dbReference type="CDD" id="cd07834">
    <property type="entry name" value="STKc_MAPK"/>
    <property type="match status" value="1"/>
</dbReference>
<dbReference type="Proteomes" id="UP000247409">
    <property type="component" value="Unassembled WGS sequence"/>
</dbReference>
<organism evidence="9 10">
    <name type="scientific">Gracilariopsis chorda</name>
    <dbReference type="NCBI Taxonomy" id="448386"/>
    <lineage>
        <taxon>Eukaryota</taxon>
        <taxon>Rhodophyta</taxon>
        <taxon>Florideophyceae</taxon>
        <taxon>Rhodymeniophycidae</taxon>
        <taxon>Gracilariales</taxon>
        <taxon>Gracilariaceae</taxon>
        <taxon>Gracilariopsis</taxon>
    </lineage>
</organism>
<keyword evidence="5 6" id="KW-0067">ATP-binding</keyword>